<dbReference type="AlphaFoldDB" id="A0AAD7BQX0"/>
<sequence length="460" mass="51773">MTLLTLSPELLEEIGNKLGHPDHARLRAVCKDLEGATQRLFFSTLIFKTGEHLFSRHDLLSALVSATTGWNTYTRKVVFKPGPYVRPETYTDQEREVLRGDNERLFSLALETLSVGSNIQAVEWQPAQIEIQLQHEAIQQFISRIPALLEFDLDISSIDVNAFSLPDIGRELRRVGIKSRRWRSHLHWGLNQDVTPPVYKHISEVIGMQKGLVRLELEGYAGEWTHVWTSLRKVGLPLREIATNALTTEFFEYLLSYNGLQKLDTKHHDAGNRADNDRLADTFYGSVLLHHADSLVELSCPPAYESQFSFGEHNVHVLPQLSRLESLAMSVNAGRSKFVDRSKRADSERVLYIGNPVEIEQADVDPPVNLLLETAASLPALRNLTISAADTNSNRGVRCGNGIIHHTSAVTPAILHTLKEFRSKVENPVAVRVGYAIHELRLVEEGGAWQYEQTAKVPWC</sequence>
<proteinExistence type="predicted"/>
<dbReference type="EMBL" id="JARKIF010000011">
    <property type="protein sequence ID" value="KAJ7627437.1"/>
    <property type="molecule type" value="Genomic_DNA"/>
</dbReference>
<dbReference type="Proteomes" id="UP001221142">
    <property type="component" value="Unassembled WGS sequence"/>
</dbReference>
<reference evidence="1" key="1">
    <citation type="submission" date="2023-03" db="EMBL/GenBank/DDBJ databases">
        <title>Massive genome expansion in bonnet fungi (Mycena s.s.) driven by repeated elements and novel gene families across ecological guilds.</title>
        <authorList>
            <consortium name="Lawrence Berkeley National Laboratory"/>
            <person name="Harder C.B."/>
            <person name="Miyauchi S."/>
            <person name="Viragh M."/>
            <person name="Kuo A."/>
            <person name="Thoen E."/>
            <person name="Andreopoulos B."/>
            <person name="Lu D."/>
            <person name="Skrede I."/>
            <person name="Drula E."/>
            <person name="Henrissat B."/>
            <person name="Morin E."/>
            <person name="Kohler A."/>
            <person name="Barry K."/>
            <person name="LaButti K."/>
            <person name="Morin E."/>
            <person name="Salamov A."/>
            <person name="Lipzen A."/>
            <person name="Mereny Z."/>
            <person name="Hegedus B."/>
            <person name="Baldrian P."/>
            <person name="Stursova M."/>
            <person name="Weitz H."/>
            <person name="Taylor A."/>
            <person name="Grigoriev I.V."/>
            <person name="Nagy L.G."/>
            <person name="Martin F."/>
            <person name="Kauserud H."/>
        </authorList>
    </citation>
    <scope>NUCLEOTIDE SEQUENCE</scope>
    <source>
        <strain evidence="1">9284</strain>
    </source>
</reference>
<keyword evidence="2" id="KW-1185">Reference proteome</keyword>
<evidence type="ECO:0000313" key="1">
    <source>
        <dbReference type="EMBL" id="KAJ7627437.1"/>
    </source>
</evidence>
<evidence type="ECO:0000313" key="2">
    <source>
        <dbReference type="Proteomes" id="UP001221142"/>
    </source>
</evidence>
<accession>A0AAD7BQX0</accession>
<name>A0AAD7BQX0_9AGAR</name>
<organism evidence="1 2">
    <name type="scientific">Roridomyces roridus</name>
    <dbReference type="NCBI Taxonomy" id="1738132"/>
    <lineage>
        <taxon>Eukaryota</taxon>
        <taxon>Fungi</taxon>
        <taxon>Dikarya</taxon>
        <taxon>Basidiomycota</taxon>
        <taxon>Agaricomycotina</taxon>
        <taxon>Agaricomycetes</taxon>
        <taxon>Agaricomycetidae</taxon>
        <taxon>Agaricales</taxon>
        <taxon>Marasmiineae</taxon>
        <taxon>Mycenaceae</taxon>
        <taxon>Roridomyces</taxon>
    </lineage>
</organism>
<gene>
    <name evidence="1" type="ORF">FB45DRAFT_921358</name>
</gene>
<protein>
    <recommendedName>
        <fullName evidence="3">F-box domain-containing protein</fullName>
    </recommendedName>
</protein>
<evidence type="ECO:0008006" key="3">
    <source>
        <dbReference type="Google" id="ProtNLM"/>
    </source>
</evidence>
<comment type="caution">
    <text evidence="1">The sequence shown here is derived from an EMBL/GenBank/DDBJ whole genome shotgun (WGS) entry which is preliminary data.</text>
</comment>